<feature type="transmembrane region" description="Helical" evidence="9">
    <location>
        <begin position="232"/>
        <end position="254"/>
    </location>
</feature>
<dbReference type="GO" id="GO:0022857">
    <property type="term" value="F:transmembrane transporter activity"/>
    <property type="evidence" value="ECO:0007669"/>
    <property type="project" value="InterPro"/>
</dbReference>
<feature type="transmembrane region" description="Helical" evidence="9">
    <location>
        <begin position="67"/>
        <end position="87"/>
    </location>
</feature>
<comment type="caution">
    <text evidence="11">The sequence shown here is derived from an EMBL/GenBank/DDBJ whole genome shotgun (WGS) entry which is preliminary data.</text>
</comment>
<dbReference type="PANTHER" id="PTHR43271:SF2">
    <property type="entry name" value="BLL2771 PROTEIN"/>
    <property type="match status" value="1"/>
</dbReference>
<feature type="transmembrane region" description="Helical" evidence="9">
    <location>
        <begin position="320"/>
        <end position="342"/>
    </location>
</feature>
<keyword evidence="7 9" id="KW-0472">Membrane</keyword>
<feature type="region of interest" description="Disordered" evidence="8">
    <location>
        <begin position="1"/>
        <end position="24"/>
    </location>
</feature>
<dbReference type="Pfam" id="PF07690">
    <property type="entry name" value="MFS_1"/>
    <property type="match status" value="1"/>
</dbReference>
<feature type="transmembrane region" description="Helical" evidence="9">
    <location>
        <begin position="29"/>
        <end position="47"/>
    </location>
</feature>
<evidence type="ECO:0000256" key="4">
    <source>
        <dbReference type="ARBA" id="ARBA00022475"/>
    </source>
</evidence>
<evidence type="ECO:0000256" key="6">
    <source>
        <dbReference type="ARBA" id="ARBA00022989"/>
    </source>
</evidence>
<comment type="similarity">
    <text evidence="2">Belongs to the major facilitator superfamily.</text>
</comment>
<dbReference type="PROSITE" id="PS00216">
    <property type="entry name" value="SUGAR_TRANSPORT_1"/>
    <property type="match status" value="1"/>
</dbReference>
<dbReference type="InterPro" id="IPR011701">
    <property type="entry name" value="MFS"/>
</dbReference>
<reference evidence="11" key="1">
    <citation type="submission" date="2021-05" db="EMBL/GenBank/DDBJ databases">
        <authorList>
            <person name="Pietrasiak N."/>
            <person name="Ward R."/>
            <person name="Stajich J.E."/>
            <person name="Kurbessoian T."/>
        </authorList>
    </citation>
    <scope>NUCLEOTIDE SEQUENCE</scope>
    <source>
        <strain evidence="11">UHER 2000/2452</strain>
    </source>
</reference>
<evidence type="ECO:0000256" key="3">
    <source>
        <dbReference type="ARBA" id="ARBA00022448"/>
    </source>
</evidence>
<dbReference type="InterPro" id="IPR036259">
    <property type="entry name" value="MFS_trans_sf"/>
</dbReference>
<dbReference type="SUPFAM" id="SSF103473">
    <property type="entry name" value="MFS general substrate transporter"/>
    <property type="match status" value="1"/>
</dbReference>
<evidence type="ECO:0000256" key="7">
    <source>
        <dbReference type="ARBA" id="ARBA00023136"/>
    </source>
</evidence>
<dbReference type="EMBL" id="JAHHHD010000004">
    <property type="protein sequence ID" value="MBW4658188.1"/>
    <property type="molecule type" value="Genomic_DNA"/>
</dbReference>
<dbReference type="Gene3D" id="1.20.1250.20">
    <property type="entry name" value="MFS general substrate transporter like domains"/>
    <property type="match status" value="1"/>
</dbReference>
<evidence type="ECO:0000313" key="12">
    <source>
        <dbReference type="Proteomes" id="UP000757435"/>
    </source>
</evidence>
<dbReference type="PROSITE" id="PS50850">
    <property type="entry name" value="MFS"/>
    <property type="match status" value="1"/>
</dbReference>
<organism evidence="11 12">
    <name type="scientific">Drouetiella hepatica Uher 2000/2452</name>
    <dbReference type="NCBI Taxonomy" id="904376"/>
    <lineage>
        <taxon>Bacteria</taxon>
        <taxon>Bacillati</taxon>
        <taxon>Cyanobacteriota</taxon>
        <taxon>Cyanophyceae</taxon>
        <taxon>Oculatellales</taxon>
        <taxon>Oculatellaceae</taxon>
        <taxon>Drouetiella</taxon>
    </lineage>
</organism>
<keyword evidence="3" id="KW-0813">Transport</keyword>
<evidence type="ECO:0000256" key="2">
    <source>
        <dbReference type="ARBA" id="ARBA00008335"/>
    </source>
</evidence>
<accession>A0A951QB98</accession>
<feature type="transmembrane region" description="Helical" evidence="9">
    <location>
        <begin position="354"/>
        <end position="374"/>
    </location>
</feature>
<sequence length="405" mass="43237">MSFGKSFRQHRLGLSKTSSSKTSLPGKRSAYAIAFVGFCSFLNLYATQPLLPLFTQIFHASEVEVSLTVSATTIAVALSAPWAGVLADRMGRKRMIVPALLLLSLFTGLTATATGLDALLGWRFMQGLLMAAVFAVSIAYVSEEWAGAGVGAAMAIYVTGNVLGGFSGRVLSGFVTDTLGWRWAFVLLSGLTLLGAIASWLWLPSSRNFTGKKNIRSSLQAMALHLRNPHLIAAYAVGFNILFSSVAIFTYVNFYLSAAPFNLNTVALGLVFCVYLLGVVITPIAGRWIERLGYRRSLMLAIGMICVGISITLIPQLWMVIVGLAVSASGIFVCQSVTTSYVGTTARESRSAATGLYVSAYYVGGSLGAVLPGFFWNLGQWKACVLLILAIQGMTAGVAIASWKK</sequence>
<dbReference type="AlphaFoldDB" id="A0A951QB98"/>
<protein>
    <submittedName>
        <fullName evidence="11">MFS transporter</fullName>
    </submittedName>
</protein>
<feature type="compositionally biased region" description="Low complexity" evidence="8">
    <location>
        <begin position="14"/>
        <end position="24"/>
    </location>
</feature>
<dbReference type="InterPro" id="IPR020846">
    <property type="entry name" value="MFS_dom"/>
</dbReference>
<feature type="domain" description="Major facilitator superfamily (MFS) profile" evidence="10">
    <location>
        <begin position="29"/>
        <end position="405"/>
    </location>
</feature>
<dbReference type="CDD" id="cd17324">
    <property type="entry name" value="MFS_NepI_like"/>
    <property type="match status" value="1"/>
</dbReference>
<keyword evidence="6 9" id="KW-1133">Transmembrane helix</keyword>
<evidence type="ECO:0000259" key="10">
    <source>
        <dbReference type="PROSITE" id="PS50850"/>
    </source>
</evidence>
<evidence type="ECO:0000256" key="1">
    <source>
        <dbReference type="ARBA" id="ARBA00004651"/>
    </source>
</evidence>
<evidence type="ECO:0000256" key="5">
    <source>
        <dbReference type="ARBA" id="ARBA00022692"/>
    </source>
</evidence>
<evidence type="ECO:0000256" key="8">
    <source>
        <dbReference type="SAM" id="MobiDB-lite"/>
    </source>
</evidence>
<feature type="transmembrane region" description="Helical" evidence="9">
    <location>
        <begin position="266"/>
        <end position="285"/>
    </location>
</feature>
<proteinExistence type="inferred from homology"/>
<keyword evidence="4" id="KW-1003">Cell membrane</keyword>
<feature type="transmembrane region" description="Helical" evidence="9">
    <location>
        <begin position="122"/>
        <end position="141"/>
    </location>
</feature>
<dbReference type="Proteomes" id="UP000757435">
    <property type="component" value="Unassembled WGS sequence"/>
</dbReference>
<feature type="transmembrane region" description="Helical" evidence="9">
    <location>
        <begin position="183"/>
        <end position="203"/>
    </location>
</feature>
<dbReference type="InterPro" id="IPR005829">
    <property type="entry name" value="Sugar_transporter_CS"/>
</dbReference>
<dbReference type="PANTHER" id="PTHR43271">
    <property type="entry name" value="BLL2771 PROTEIN"/>
    <property type="match status" value="1"/>
</dbReference>
<comment type="subcellular location">
    <subcellularLocation>
        <location evidence="1">Cell membrane</location>
        <topology evidence="1">Multi-pass membrane protein</topology>
    </subcellularLocation>
</comment>
<name>A0A951QB98_9CYAN</name>
<evidence type="ECO:0000313" key="11">
    <source>
        <dbReference type="EMBL" id="MBW4658188.1"/>
    </source>
</evidence>
<keyword evidence="5 9" id="KW-0812">Transmembrane</keyword>
<feature type="transmembrane region" description="Helical" evidence="9">
    <location>
        <begin position="99"/>
        <end position="116"/>
    </location>
</feature>
<gene>
    <name evidence="11" type="ORF">KME15_05905</name>
</gene>
<feature type="transmembrane region" description="Helical" evidence="9">
    <location>
        <begin position="297"/>
        <end position="314"/>
    </location>
</feature>
<feature type="transmembrane region" description="Helical" evidence="9">
    <location>
        <begin position="380"/>
        <end position="403"/>
    </location>
</feature>
<dbReference type="GO" id="GO:0005886">
    <property type="term" value="C:plasma membrane"/>
    <property type="evidence" value="ECO:0007669"/>
    <property type="project" value="UniProtKB-SubCell"/>
</dbReference>
<feature type="transmembrane region" description="Helical" evidence="9">
    <location>
        <begin position="148"/>
        <end position="171"/>
    </location>
</feature>
<evidence type="ECO:0000256" key="9">
    <source>
        <dbReference type="SAM" id="Phobius"/>
    </source>
</evidence>
<reference evidence="11" key="2">
    <citation type="journal article" date="2022" name="Microbiol. Resour. Announc.">
        <title>Metagenome Sequencing to Explore Phylogenomics of Terrestrial Cyanobacteria.</title>
        <authorList>
            <person name="Ward R.D."/>
            <person name="Stajich J.E."/>
            <person name="Johansen J.R."/>
            <person name="Huntemann M."/>
            <person name="Clum A."/>
            <person name="Foster B."/>
            <person name="Foster B."/>
            <person name="Roux S."/>
            <person name="Palaniappan K."/>
            <person name="Varghese N."/>
            <person name="Mukherjee S."/>
            <person name="Reddy T.B.K."/>
            <person name="Daum C."/>
            <person name="Copeland A."/>
            <person name="Chen I.A."/>
            <person name="Ivanova N.N."/>
            <person name="Kyrpides N.C."/>
            <person name="Shapiro N."/>
            <person name="Eloe-Fadrosh E.A."/>
            <person name="Pietrasiak N."/>
        </authorList>
    </citation>
    <scope>NUCLEOTIDE SEQUENCE</scope>
    <source>
        <strain evidence="11">UHER 2000/2452</strain>
    </source>
</reference>